<protein>
    <recommendedName>
        <fullName evidence="3">Phage protein</fullName>
    </recommendedName>
</protein>
<accession>A0A9X7SBB4</accession>
<evidence type="ECO:0008006" key="3">
    <source>
        <dbReference type="Google" id="ProtNLM"/>
    </source>
</evidence>
<evidence type="ECO:0000313" key="1">
    <source>
        <dbReference type="EMBL" id="QGH01438.1"/>
    </source>
</evidence>
<reference evidence="1 2" key="1">
    <citation type="submission" date="2018-10" db="EMBL/GenBank/DDBJ databases">
        <title>Comparative Genomics Analysis of the Streptococcus dysgalactiae subspecies dysgalactiae.</title>
        <authorList>
            <person name="Koh T.H."/>
            <person name="Abdul Rahman N."/>
            <person name="Sessions O.M."/>
        </authorList>
    </citation>
    <scope>NUCLEOTIDE SEQUENCE [LARGE SCALE GENOMIC DNA]</scope>
    <source>
        <strain evidence="1 2">DB60705-15</strain>
    </source>
</reference>
<dbReference type="Proteomes" id="UP000347383">
    <property type="component" value="Chromosome"/>
</dbReference>
<gene>
    <name evidence="1" type="ORF">EA457_02175</name>
</gene>
<proteinExistence type="predicted"/>
<dbReference type="AlphaFoldDB" id="A0A9X7SBB4"/>
<dbReference type="EMBL" id="CP033165">
    <property type="protein sequence ID" value="QGH01438.1"/>
    <property type="molecule type" value="Genomic_DNA"/>
</dbReference>
<organism evidence="1 2">
    <name type="scientific">Streptococcus dysgalactiae subsp. dysgalactiae</name>
    <dbReference type="NCBI Taxonomy" id="99822"/>
    <lineage>
        <taxon>Bacteria</taxon>
        <taxon>Bacillati</taxon>
        <taxon>Bacillota</taxon>
        <taxon>Bacilli</taxon>
        <taxon>Lactobacillales</taxon>
        <taxon>Streptococcaceae</taxon>
        <taxon>Streptococcus</taxon>
    </lineage>
</organism>
<name>A0A9X7SBB4_STRDY</name>
<evidence type="ECO:0000313" key="2">
    <source>
        <dbReference type="Proteomes" id="UP000347383"/>
    </source>
</evidence>
<dbReference type="RefSeq" id="WP_155778401.1">
    <property type="nucleotide sequence ID" value="NZ_CP033165.1"/>
</dbReference>
<sequence length="82" mass="9539">MRLFREKPVVIEAVRFIGSNYEEVREFIEQETLCSDLSIVIPTLEGDMVAQKGDYIIKGVQGEFYPCKPDIFEETYDEIIED</sequence>